<dbReference type="InterPro" id="IPR051200">
    <property type="entry name" value="Host-pathogen_enzymatic-act"/>
</dbReference>
<evidence type="ECO:0000313" key="2">
    <source>
        <dbReference type="Proteomes" id="UP000461670"/>
    </source>
</evidence>
<dbReference type="PANTHER" id="PTHR47197">
    <property type="entry name" value="PROTEIN NIRF"/>
    <property type="match status" value="1"/>
</dbReference>
<organism evidence="1 2">
    <name type="scientific">Paracidovorax wautersii</name>
    <dbReference type="NCBI Taxonomy" id="1177982"/>
    <lineage>
        <taxon>Bacteria</taxon>
        <taxon>Pseudomonadati</taxon>
        <taxon>Pseudomonadota</taxon>
        <taxon>Betaproteobacteria</taxon>
        <taxon>Burkholderiales</taxon>
        <taxon>Comamonadaceae</taxon>
        <taxon>Paracidovorax</taxon>
    </lineage>
</organism>
<gene>
    <name evidence="1" type="primary">yncE_1</name>
    <name evidence="1" type="ORF">GAK30_00500</name>
</gene>
<evidence type="ECO:0000313" key="1">
    <source>
        <dbReference type="EMBL" id="KAF1023548.1"/>
    </source>
</evidence>
<evidence type="ECO:0008006" key="3">
    <source>
        <dbReference type="Google" id="ProtNLM"/>
    </source>
</evidence>
<dbReference type="InterPro" id="IPR015943">
    <property type="entry name" value="WD40/YVTN_repeat-like_dom_sf"/>
</dbReference>
<name>A0A7V8JS23_9BURK</name>
<dbReference type="AlphaFoldDB" id="A0A7V8JS23"/>
<accession>A0A7V8JS23</accession>
<dbReference type="InterPro" id="IPR011048">
    <property type="entry name" value="Haem_d1_sf"/>
</dbReference>
<protein>
    <recommendedName>
        <fullName evidence="3">40-residue YVTN family beta-propeller repeat-containing protein</fullName>
    </recommendedName>
</protein>
<dbReference type="Gene3D" id="2.130.10.10">
    <property type="entry name" value="YVTN repeat-like/Quinoprotein amine dehydrogenase"/>
    <property type="match status" value="1"/>
</dbReference>
<proteinExistence type="predicted"/>
<dbReference type="SUPFAM" id="SSF51004">
    <property type="entry name" value="C-terminal (heme d1) domain of cytochrome cd1-nitrite reductase"/>
    <property type="match status" value="1"/>
</dbReference>
<dbReference type="Proteomes" id="UP000461670">
    <property type="component" value="Unassembled WGS sequence"/>
</dbReference>
<sequence length="455" mass="46650">MRAALGVQAALARSAFDAPDTDYQGVISAQATNGAAIVAGSEVTLSGRGFKPGQPILLSRAGTVLNAGGTPYVADADGAFKATIRIPEDAAAGQHPIVVATASPSHAAIFSLKVSPVVPLAGADRFTQTRAKLVPGLYQADVSAKSGTVFVTSAVGRPPVRQSQLLKLNGQTLAVEAQVTPAAAPARDGGASPDGSVYAVYGVGVDDAHGTVWVTNTRQNTVAVYQQSDLSLVKQFEPGTVTHARDVVVDTALNRAFASATGTPNVAVFDTQTTAFVGHIEIASTVRGERFSVASLQLDAAAHKLYAVSLSTNEAAVIDARTGTVDKVFPVQGAKSAIGVAHDAKTNRLFVASQGSDNLAIVDVASGKTLHRVPTGAGALNVTFDPVQRLAYVSNGGAGTVTVVDPDGRVVANLDNGTFPNHVANDGRGTVYAINKSRGADDAQGDRITRITPVR</sequence>
<reference evidence="2" key="1">
    <citation type="journal article" date="2020" name="MBio">
        <title>Horizontal gene transfer to a defensive symbiont with a reduced genome amongst a multipartite beetle microbiome.</title>
        <authorList>
            <person name="Waterworth S.C."/>
            <person name="Florez L.V."/>
            <person name="Rees E.R."/>
            <person name="Hertweck C."/>
            <person name="Kaltenpoth M."/>
            <person name="Kwan J.C."/>
        </authorList>
    </citation>
    <scope>NUCLEOTIDE SEQUENCE [LARGE SCALE GENOMIC DNA]</scope>
</reference>
<dbReference type="PANTHER" id="PTHR47197:SF3">
    <property type="entry name" value="DIHYDRO-HEME D1 DEHYDROGENASE"/>
    <property type="match status" value="1"/>
</dbReference>
<dbReference type="EMBL" id="WNDQ01000004">
    <property type="protein sequence ID" value="KAF1023548.1"/>
    <property type="molecule type" value="Genomic_DNA"/>
</dbReference>
<comment type="caution">
    <text evidence="1">The sequence shown here is derived from an EMBL/GenBank/DDBJ whole genome shotgun (WGS) entry which is preliminary data.</text>
</comment>